<protein>
    <submittedName>
        <fullName evidence="2">Amidohydrolase 2</fullName>
    </submittedName>
</protein>
<organism evidence="2 3">
    <name type="scientific">Sandaracinus amylolyticus</name>
    <dbReference type="NCBI Taxonomy" id="927083"/>
    <lineage>
        <taxon>Bacteria</taxon>
        <taxon>Pseudomonadati</taxon>
        <taxon>Myxococcota</taxon>
        <taxon>Polyangia</taxon>
        <taxon>Polyangiales</taxon>
        <taxon>Sandaracinaceae</taxon>
        <taxon>Sandaracinus</taxon>
    </lineage>
</organism>
<dbReference type="Proteomes" id="UP000034883">
    <property type="component" value="Chromosome"/>
</dbReference>
<dbReference type="SUPFAM" id="SSF51556">
    <property type="entry name" value="Metallo-dependent hydrolases"/>
    <property type="match status" value="1"/>
</dbReference>
<dbReference type="RefSeq" id="WP_053232666.1">
    <property type="nucleotide sequence ID" value="NZ_CP011125.1"/>
</dbReference>
<dbReference type="Pfam" id="PF04909">
    <property type="entry name" value="Amidohydro_2"/>
    <property type="match status" value="1"/>
</dbReference>
<evidence type="ECO:0000313" key="3">
    <source>
        <dbReference type="Proteomes" id="UP000034883"/>
    </source>
</evidence>
<feature type="domain" description="Amidohydrolase-related" evidence="1">
    <location>
        <begin position="144"/>
        <end position="349"/>
    </location>
</feature>
<dbReference type="STRING" id="927083.DB32_002576"/>
<dbReference type="InterPro" id="IPR032466">
    <property type="entry name" value="Metal_Hydrolase"/>
</dbReference>
<dbReference type="GO" id="GO:0016787">
    <property type="term" value="F:hydrolase activity"/>
    <property type="evidence" value="ECO:0007669"/>
    <property type="project" value="UniProtKB-KW"/>
</dbReference>
<dbReference type="CDD" id="cd01292">
    <property type="entry name" value="metallo-dependent_hydrolases"/>
    <property type="match status" value="1"/>
</dbReference>
<dbReference type="InterPro" id="IPR006680">
    <property type="entry name" value="Amidohydro-rel"/>
</dbReference>
<keyword evidence="2" id="KW-0378">Hydrolase</keyword>
<dbReference type="KEGG" id="samy:DB32_002576"/>
<sequence>MTRIVLFVAVVAIASDARADIEIDGERVEVVDMHLHPGHYANMAIEGRRFIGASLPPFARLYAPALIEVLLDPYAEHVGIRAETEMAGVDHAVLFAVYASRSTGFYTNDELERVLADERNAGWAWGMASIDYEGFLDDGIAQQRLDALASYFEQRRDLFVGIKLAHAHQAVTFDDARYLGVYDVAARFGVPVLLHTGLSPFPGTQTDPAYYDPEGLEAVVTAYDGAHGAPRVDFVLSHVGQGDPRAVEHALALAEAHENVWLEISALNRPFLLDDDGEPIASTEPQYPSVLRRILERGLVERTLFATDGPQFSGMVRSYVQRIALGMREAGYSLDQIRRVMSGTFYRLYLQSE</sequence>
<accession>A0A0F6W2A3</accession>
<gene>
    <name evidence="2" type="ORF">DB32_002576</name>
</gene>
<keyword evidence="3" id="KW-1185">Reference proteome</keyword>
<proteinExistence type="predicted"/>
<evidence type="ECO:0000259" key="1">
    <source>
        <dbReference type="Pfam" id="PF04909"/>
    </source>
</evidence>
<reference evidence="2 3" key="1">
    <citation type="submission" date="2015-03" db="EMBL/GenBank/DDBJ databases">
        <title>Genome assembly of Sandaracinus amylolyticus DSM 53668.</title>
        <authorList>
            <person name="Sharma G."/>
            <person name="Subramanian S."/>
        </authorList>
    </citation>
    <scope>NUCLEOTIDE SEQUENCE [LARGE SCALE GENOMIC DNA]</scope>
    <source>
        <strain evidence="2 3">DSM 53668</strain>
    </source>
</reference>
<dbReference type="Gene3D" id="3.20.20.140">
    <property type="entry name" value="Metal-dependent hydrolases"/>
    <property type="match status" value="1"/>
</dbReference>
<name>A0A0F6W2A3_9BACT</name>
<dbReference type="OrthoDB" id="9799024at2"/>
<dbReference type="AlphaFoldDB" id="A0A0F6W2A3"/>
<evidence type="ECO:0000313" key="2">
    <source>
        <dbReference type="EMBL" id="AKF05427.1"/>
    </source>
</evidence>
<dbReference type="EMBL" id="CP011125">
    <property type="protein sequence ID" value="AKF05427.1"/>
    <property type="molecule type" value="Genomic_DNA"/>
</dbReference>